<dbReference type="InterPro" id="IPR011990">
    <property type="entry name" value="TPR-like_helical_dom_sf"/>
</dbReference>
<evidence type="ECO:0000313" key="2">
    <source>
        <dbReference type="Proteomes" id="UP001500466"/>
    </source>
</evidence>
<organism evidence="1 2">
    <name type="scientific">Yinghuangia aomiensis</name>
    <dbReference type="NCBI Taxonomy" id="676205"/>
    <lineage>
        <taxon>Bacteria</taxon>
        <taxon>Bacillati</taxon>
        <taxon>Actinomycetota</taxon>
        <taxon>Actinomycetes</taxon>
        <taxon>Kitasatosporales</taxon>
        <taxon>Streptomycetaceae</taxon>
        <taxon>Yinghuangia</taxon>
    </lineage>
</organism>
<sequence>MTNTPTYRPELLRAERERREWSKTRLIYALRQAAAEEHRTIPADETLKRNIARWENGHAYPTEYVSYLVKAYGKPAHMLGLGDPPSGTELPSVAYPATADDSVDEISRLWRADLHDSGELLSATPDLSAWQSAPFAWLVAPSGVVLPQPRERTEVGMSDVEAIRATVDMFVDMDNRFGGGHGRRALVQYLDSDVRELLNARSTEHVGRALFATVAEGTLLAAWMSYDSGHHGLAQRYFVQALRLAQTADDRRLAGSILSAMSHQATFLGRYAEAANLARAALLGTQRHGTATMSAQFHAMEARALARLGDDAGCSAALSAAMSTFDRHNPGEDPEFIGYFDEAELSAEFGHCFRDLSQAGQATSYAELCLGGTDGKYVRSDFFATMVLADSLLDRGEPEQACRAAMEALDLGRQLKSARCVAYLNEFRARLDRFDGNAAVAEFLDQAQTHRLWQHSA</sequence>
<gene>
    <name evidence="1" type="ORF">GCM10023205_61400</name>
</gene>
<comment type="caution">
    <text evidence="1">The sequence shown here is derived from an EMBL/GenBank/DDBJ whole genome shotgun (WGS) entry which is preliminary data.</text>
</comment>
<accession>A0ABP9HZI0</accession>
<dbReference type="SUPFAM" id="SSF48452">
    <property type="entry name" value="TPR-like"/>
    <property type="match status" value="1"/>
</dbReference>
<reference evidence="2" key="1">
    <citation type="journal article" date="2019" name="Int. J. Syst. Evol. Microbiol.">
        <title>The Global Catalogue of Microorganisms (GCM) 10K type strain sequencing project: providing services to taxonomists for standard genome sequencing and annotation.</title>
        <authorList>
            <consortium name="The Broad Institute Genomics Platform"/>
            <consortium name="The Broad Institute Genome Sequencing Center for Infectious Disease"/>
            <person name="Wu L."/>
            <person name="Ma J."/>
        </authorList>
    </citation>
    <scope>NUCLEOTIDE SEQUENCE [LARGE SCALE GENOMIC DNA]</scope>
    <source>
        <strain evidence="2">JCM 17986</strain>
    </source>
</reference>
<dbReference type="Gene3D" id="1.25.40.10">
    <property type="entry name" value="Tetratricopeptide repeat domain"/>
    <property type="match status" value="1"/>
</dbReference>
<dbReference type="RefSeq" id="WP_345678992.1">
    <property type="nucleotide sequence ID" value="NZ_BAABHS010000026.1"/>
</dbReference>
<dbReference type="Proteomes" id="UP001500466">
    <property type="component" value="Unassembled WGS sequence"/>
</dbReference>
<proteinExistence type="predicted"/>
<keyword evidence="2" id="KW-1185">Reference proteome</keyword>
<protein>
    <submittedName>
        <fullName evidence="1">XRE family transcriptional regulator</fullName>
    </submittedName>
</protein>
<name>A0ABP9HZI0_9ACTN</name>
<dbReference type="EMBL" id="BAABHS010000026">
    <property type="protein sequence ID" value="GAA4983336.1"/>
    <property type="molecule type" value="Genomic_DNA"/>
</dbReference>
<evidence type="ECO:0000313" key="1">
    <source>
        <dbReference type="EMBL" id="GAA4983336.1"/>
    </source>
</evidence>